<dbReference type="EMBL" id="JPQZ01000033">
    <property type="protein sequence ID" value="KKO75089.1"/>
    <property type="molecule type" value="Genomic_DNA"/>
</dbReference>
<sequence>MRTIKIVIIGDNAVGKTWLIRTYLSNETPNGYVSTIFDNFGSKIKYKDDYYMLSIYDTAGISEWSKTNLLSYQQTDVFIVCFAINNTGSFNNAIKFITNLEAYDVPIILCATKTDLREERVVDAKVSNHATQKVGCYEYIETSSVEFKNVKRIFDLACEAAVNPKEYGKQKCCGLFYCC</sequence>
<proteinExistence type="predicted"/>
<comment type="caution">
    <text evidence="3">The sequence shown here is derived from an EMBL/GenBank/DDBJ whole genome shotgun (WGS) entry which is preliminary data.</text>
</comment>
<dbReference type="PROSITE" id="PS51420">
    <property type="entry name" value="RHO"/>
    <property type="match status" value="1"/>
</dbReference>
<dbReference type="PANTHER" id="PTHR24072">
    <property type="entry name" value="RHO FAMILY GTPASE"/>
    <property type="match status" value="1"/>
</dbReference>
<dbReference type="SMART" id="SM00173">
    <property type="entry name" value="RAS"/>
    <property type="match status" value="1"/>
</dbReference>
<dbReference type="SMART" id="SM00175">
    <property type="entry name" value="RAB"/>
    <property type="match status" value="1"/>
</dbReference>
<dbReference type="PROSITE" id="PS51421">
    <property type="entry name" value="RAS"/>
    <property type="match status" value="1"/>
</dbReference>
<protein>
    <submittedName>
        <fullName evidence="3">Ras-related cell division protein 42-like protein</fullName>
    </submittedName>
</protein>
<dbReference type="InterPro" id="IPR005225">
    <property type="entry name" value="Small_GTP-bd"/>
</dbReference>
<dbReference type="SMART" id="SM00174">
    <property type="entry name" value="RHO"/>
    <property type="match status" value="1"/>
</dbReference>
<dbReference type="Proteomes" id="UP000034350">
    <property type="component" value="Unassembled WGS sequence"/>
</dbReference>
<dbReference type="GO" id="GO:0005525">
    <property type="term" value="F:GTP binding"/>
    <property type="evidence" value="ECO:0007669"/>
    <property type="project" value="UniProtKB-KW"/>
</dbReference>
<dbReference type="InterPro" id="IPR027417">
    <property type="entry name" value="P-loop_NTPase"/>
</dbReference>
<organism evidence="3 4">
    <name type="scientific">Vairimorpha ceranae</name>
    <dbReference type="NCBI Taxonomy" id="40302"/>
    <lineage>
        <taxon>Eukaryota</taxon>
        <taxon>Fungi</taxon>
        <taxon>Fungi incertae sedis</taxon>
        <taxon>Microsporidia</taxon>
        <taxon>Nosematidae</taxon>
        <taxon>Vairimorpha</taxon>
    </lineage>
</organism>
<dbReference type="InterPro" id="IPR003578">
    <property type="entry name" value="Small_GTPase_Rho"/>
</dbReference>
<dbReference type="NCBIfam" id="TIGR00231">
    <property type="entry name" value="small_GTP"/>
    <property type="match status" value="1"/>
</dbReference>
<dbReference type="PRINTS" id="PR00449">
    <property type="entry name" value="RASTRNSFRMNG"/>
</dbReference>
<dbReference type="VEuPathDB" id="MicrosporidiaDB:G9O61_00g016280"/>
<dbReference type="AlphaFoldDB" id="A0A0F9ZBL6"/>
<keyword evidence="4" id="KW-1185">Reference proteome</keyword>
<evidence type="ECO:0000313" key="3">
    <source>
        <dbReference type="EMBL" id="KKO75089.1"/>
    </source>
</evidence>
<accession>A0A0F9ZBL6</accession>
<dbReference type="CDD" id="cd00157">
    <property type="entry name" value="Rho"/>
    <property type="match status" value="1"/>
</dbReference>
<evidence type="ECO:0000256" key="2">
    <source>
        <dbReference type="ARBA" id="ARBA00023134"/>
    </source>
</evidence>
<dbReference type="Pfam" id="PF00071">
    <property type="entry name" value="Ras"/>
    <property type="match status" value="1"/>
</dbReference>
<dbReference type="OMA" id="NVRAKWA"/>
<keyword evidence="3" id="KW-0131">Cell cycle</keyword>
<dbReference type="SMR" id="A0A0F9ZBL6"/>
<dbReference type="VEuPathDB" id="MicrosporidiaDB:NCER_100146"/>
<dbReference type="VEuPathDB" id="MicrosporidiaDB:AAJ76_3300035292"/>
<gene>
    <name evidence="3" type="ORF">AAJ76_3300035292</name>
</gene>
<reference evidence="3 4" key="1">
    <citation type="journal article" date="2015" name="Environ. Microbiol.">
        <title>Genome analyses suggest the presence of polyploidy and recent human-driven expansions in eight global populations of the honeybee pathogen Nosema ceranae.</title>
        <authorList>
            <person name="Pelin A."/>
            <person name="Selman M."/>
            <person name="Aris-Brosou S."/>
            <person name="Farinelli L."/>
            <person name="Corradi N."/>
        </authorList>
    </citation>
    <scope>NUCLEOTIDE SEQUENCE [LARGE SCALE GENOMIC DNA]</scope>
    <source>
        <strain evidence="3 4">PA08 1199</strain>
    </source>
</reference>
<dbReference type="SUPFAM" id="SSF52540">
    <property type="entry name" value="P-loop containing nucleoside triphosphate hydrolases"/>
    <property type="match status" value="1"/>
</dbReference>
<dbReference type="Gene3D" id="3.40.50.300">
    <property type="entry name" value="P-loop containing nucleotide triphosphate hydrolases"/>
    <property type="match status" value="1"/>
</dbReference>
<dbReference type="GeneID" id="36320147"/>
<keyword evidence="1" id="KW-0547">Nucleotide-binding</keyword>
<name>A0A0F9ZBL6_9MICR</name>
<dbReference type="OrthoDB" id="8830751at2759"/>
<dbReference type="InterPro" id="IPR001806">
    <property type="entry name" value="Small_GTPase"/>
</dbReference>
<keyword evidence="3" id="KW-0132">Cell division</keyword>
<dbReference type="GO" id="GO:0003924">
    <property type="term" value="F:GTPase activity"/>
    <property type="evidence" value="ECO:0007669"/>
    <property type="project" value="InterPro"/>
</dbReference>
<dbReference type="GO" id="GO:0007264">
    <property type="term" value="P:small GTPase-mediated signal transduction"/>
    <property type="evidence" value="ECO:0007669"/>
    <property type="project" value="InterPro"/>
</dbReference>
<dbReference type="RefSeq" id="XP_024330831.1">
    <property type="nucleotide sequence ID" value="XM_024475213.1"/>
</dbReference>
<evidence type="ECO:0000256" key="1">
    <source>
        <dbReference type="ARBA" id="ARBA00022741"/>
    </source>
</evidence>
<keyword evidence="2" id="KW-0342">GTP-binding</keyword>
<evidence type="ECO:0000313" key="4">
    <source>
        <dbReference type="Proteomes" id="UP000034350"/>
    </source>
</evidence>
<dbReference type="PROSITE" id="PS51419">
    <property type="entry name" value="RAB"/>
    <property type="match status" value="1"/>
</dbReference>
<dbReference type="GO" id="GO:0051301">
    <property type="term" value="P:cell division"/>
    <property type="evidence" value="ECO:0007669"/>
    <property type="project" value="UniProtKB-KW"/>
</dbReference>